<dbReference type="EMBL" id="CM000851">
    <property type="protein sequence ID" value="KRH01789.1"/>
    <property type="molecule type" value="Genomic_DNA"/>
</dbReference>
<reference evidence="2" key="2">
    <citation type="submission" date="2018-02" db="UniProtKB">
        <authorList>
            <consortium name="EnsemblPlants"/>
        </authorList>
    </citation>
    <scope>IDENTIFICATION</scope>
    <source>
        <strain evidence="2">Williams 82</strain>
    </source>
</reference>
<dbReference type="EnsemblPlants" id="KRH01789">
    <property type="protein sequence ID" value="KRH01789"/>
    <property type="gene ID" value="GLYMA_18G298800"/>
</dbReference>
<dbReference type="PANTHER" id="PTHR11362">
    <property type="entry name" value="PHOSPHATIDYLETHANOLAMINE-BINDING PROTEIN"/>
    <property type="match status" value="1"/>
</dbReference>
<accession>A0A0R0F608</accession>
<evidence type="ECO:0000313" key="1">
    <source>
        <dbReference type="EMBL" id="KRH01789.1"/>
    </source>
</evidence>
<dbReference type="SUPFAM" id="SSF49777">
    <property type="entry name" value="PEBP-like"/>
    <property type="match status" value="1"/>
</dbReference>
<organism evidence="1">
    <name type="scientific">Glycine max</name>
    <name type="common">Soybean</name>
    <name type="synonym">Glycine hispida</name>
    <dbReference type="NCBI Taxonomy" id="3847"/>
    <lineage>
        <taxon>Eukaryota</taxon>
        <taxon>Viridiplantae</taxon>
        <taxon>Streptophyta</taxon>
        <taxon>Embryophyta</taxon>
        <taxon>Tracheophyta</taxon>
        <taxon>Spermatophyta</taxon>
        <taxon>Magnoliopsida</taxon>
        <taxon>eudicotyledons</taxon>
        <taxon>Gunneridae</taxon>
        <taxon>Pentapetalae</taxon>
        <taxon>rosids</taxon>
        <taxon>fabids</taxon>
        <taxon>Fabales</taxon>
        <taxon>Fabaceae</taxon>
        <taxon>Papilionoideae</taxon>
        <taxon>50 kb inversion clade</taxon>
        <taxon>NPAAA clade</taxon>
        <taxon>indigoferoid/millettioid clade</taxon>
        <taxon>Phaseoleae</taxon>
        <taxon>Glycine</taxon>
        <taxon>Glycine subgen. Soja</taxon>
    </lineage>
</organism>
<dbReference type="SMR" id="A0A0R0F608"/>
<dbReference type="Gramene" id="KRH01789">
    <property type="protein sequence ID" value="KRH01789"/>
    <property type="gene ID" value="GLYMA_18G298800"/>
</dbReference>
<keyword evidence="3" id="KW-1185">Reference proteome</keyword>
<gene>
    <name evidence="1" type="ORF">GLYMA_18G298800</name>
</gene>
<dbReference type="AlphaFoldDB" id="A0A0R0F608"/>
<dbReference type="PANTHER" id="PTHR11362:SF9">
    <property type="entry name" value="PROTEIN FLOWERING LOCUS T-RELATED"/>
    <property type="match status" value="1"/>
</dbReference>
<protein>
    <submittedName>
        <fullName evidence="1 2">Uncharacterized protein</fullName>
    </submittedName>
</protein>
<dbReference type="Gene3D" id="3.90.280.10">
    <property type="entry name" value="PEBP-like"/>
    <property type="match status" value="1"/>
</dbReference>
<evidence type="ECO:0000313" key="3">
    <source>
        <dbReference type="Proteomes" id="UP000008827"/>
    </source>
</evidence>
<reference evidence="1 2" key="1">
    <citation type="journal article" date="2010" name="Nature">
        <title>Genome sequence of the palaeopolyploid soybean.</title>
        <authorList>
            <person name="Schmutz J."/>
            <person name="Cannon S.B."/>
            <person name="Schlueter J."/>
            <person name="Ma J."/>
            <person name="Mitros T."/>
            <person name="Nelson W."/>
            <person name="Hyten D.L."/>
            <person name="Song Q."/>
            <person name="Thelen J.J."/>
            <person name="Cheng J."/>
            <person name="Xu D."/>
            <person name="Hellsten U."/>
            <person name="May G.D."/>
            <person name="Yu Y."/>
            <person name="Sakurai T."/>
            <person name="Umezawa T."/>
            <person name="Bhattacharyya M.K."/>
            <person name="Sandhu D."/>
            <person name="Valliyodan B."/>
            <person name="Lindquist E."/>
            <person name="Peto M."/>
            <person name="Grant D."/>
            <person name="Shu S."/>
            <person name="Goodstein D."/>
            <person name="Barry K."/>
            <person name="Futrell-Griggs M."/>
            <person name="Abernathy B."/>
            <person name="Du J."/>
            <person name="Tian Z."/>
            <person name="Zhu L."/>
            <person name="Gill N."/>
            <person name="Joshi T."/>
            <person name="Libault M."/>
            <person name="Sethuraman A."/>
            <person name="Zhang X.-C."/>
            <person name="Shinozaki K."/>
            <person name="Nguyen H.T."/>
            <person name="Wing R.A."/>
            <person name="Cregan P."/>
            <person name="Specht J."/>
            <person name="Grimwood J."/>
            <person name="Rokhsar D."/>
            <person name="Stacey G."/>
            <person name="Shoemaker R.C."/>
            <person name="Jackson S.A."/>
        </authorList>
    </citation>
    <scope>NUCLEOTIDE SEQUENCE [LARGE SCALE GENOMIC DNA]</scope>
    <source>
        <strain evidence="2">cv. Williams 82</strain>
        <tissue evidence="1">Callus</tissue>
    </source>
</reference>
<dbReference type="STRING" id="3847.A0A0R0F608"/>
<evidence type="ECO:0000313" key="2">
    <source>
        <dbReference type="EnsemblPlants" id="KRH01789"/>
    </source>
</evidence>
<proteinExistence type="predicted"/>
<dbReference type="InParanoid" id="A0A0R0F608"/>
<dbReference type="Proteomes" id="UP000008827">
    <property type="component" value="Chromosome 18"/>
</dbReference>
<sequence length="134" mass="14984">MPGTTNPLVVERVIGDVLEPFASSIPLRVVYNKNKEVINIVEVGGDESGSSIYTLVTVDHDAPSPSDPNMREYLHRVSIDINIKHVQENVFTSSGWRQNYIMTRDFAYNLGLPVAAVYFNCQRQGGSGERRLML</sequence>
<name>A0A0R0F608_SOYBN</name>
<dbReference type="InterPro" id="IPR036610">
    <property type="entry name" value="PEBP-like_sf"/>
</dbReference>
<dbReference type="OrthoDB" id="2506647at2759"/>
<dbReference type="InterPro" id="IPR035810">
    <property type="entry name" value="PEBP_euk"/>
</dbReference>
<reference evidence="1" key="3">
    <citation type="submission" date="2018-07" db="EMBL/GenBank/DDBJ databases">
        <title>WGS assembly of Glycine max.</title>
        <authorList>
            <person name="Schmutz J."/>
            <person name="Cannon S."/>
            <person name="Schlueter J."/>
            <person name="Ma J."/>
            <person name="Mitros T."/>
            <person name="Nelson W."/>
            <person name="Hyten D."/>
            <person name="Song Q."/>
            <person name="Thelen J."/>
            <person name="Cheng J."/>
            <person name="Xu D."/>
            <person name="Hellsten U."/>
            <person name="May G."/>
            <person name="Yu Y."/>
            <person name="Sakurai T."/>
            <person name="Umezawa T."/>
            <person name="Bhattacharyya M."/>
            <person name="Sandhu D."/>
            <person name="Valliyodan B."/>
            <person name="Lindquist E."/>
            <person name="Peto M."/>
            <person name="Grant D."/>
            <person name="Shu S."/>
            <person name="Goodstein D."/>
            <person name="Barry K."/>
            <person name="Futrell-Griggs M."/>
            <person name="Abernathy B."/>
            <person name="Du J."/>
            <person name="Tian Z."/>
            <person name="Zhu L."/>
            <person name="Gill N."/>
            <person name="Joshi T."/>
            <person name="Libault M."/>
            <person name="Sethuraman A."/>
            <person name="Zhang X."/>
            <person name="Shinozaki K."/>
            <person name="Nguyen H."/>
            <person name="Wing R."/>
            <person name="Cregan P."/>
            <person name="Specht J."/>
            <person name="Grimwood J."/>
            <person name="Rokhsar D."/>
            <person name="Stacey G."/>
            <person name="Shoemaker R."/>
            <person name="Jackson S."/>
        </authorList>
    </citation>
    <scope>NUCLEOTIDE SEQUENCE</scope>
    <source>
        <tissue evidence="1">Callus</tissue>
    </source>
</reference>